<proteinExistence type="predicted"/>
<evidence type="ECO:0000313" key="1">
    <source>
        <dbReference type="EMBL" id="EFX72006.1"/>
    </source>
</evidence>
<protein>
    <submittedName>
        <fullName evidence="1">Uncharacterized protein</fullName>
    </submittedName>
</protein>
<dbReference type="InParanoid" id="E9H844"/>
<dbReference type="AlphaFoldDB" id="E9H844"/>
<dbReference type="PhylomeDB" id="E9H844"/>
<dbReference type="Proteomes" id="UP000000305">
    <property type="component" value="Unassembled WGS sequence"/>
</dbReference>
<name>E9H844_DAPPU</name>
<dbReference type="EMBL" id="GL732603">
    <property type="protein sequence ID" value="EFX72006.1"/>
    <property type="molecule type" value="Genomic_DNA"/>
</dbReference>
<dbReference type="HOGENOM" id="CLU_1706055_0_0_1"/>
<keyword evidence="2" id="KW-1185">Reference proteome</keyword>
<reference evidence="1 2" key="1">
    <citation type="journal article" date="2011" name="Science">
        <title>The ecoresponsive genome of Daphnia pulex.</title>
        <authorList>
            <person name="Colbourne J.K."/>
            <person name="Pfrender M.E."/>
            <person name="Gilbert D."/>
            <person name="Thomas W.K."/>
            <person name="Tucker A."/>
            <person name="Oakley T.H."/>
            <person name="Tokishita S."/>
            <person name="Aerts A."/>
            <person name="Arnold G.J."/>
            <person name="Basu M.K."/>
            <person name="Bauer D.J."/>
            <person name="Caceres C.E."/>
            <person name="Carmel L."/>
            <person name="Casola C."/>
            <person name="Choi J.H."/>
            <person name="Detter J.C."/>
            <person name="Dong Q."/>
            <person name="Dusheyko S."/>
            <person name="Eads B.D."/>
            <person name="Frohlich T."/>
            <person name="Geiler-Samerotte K.A."/>
            <person name="Gerlach D."/>
            <person name="Hatcher P."/>
            <person name="Jogdeo S."/>
            <person name="Krijgsveld J."/>
            <person name="Kriventseva E.V."/>
            <person name="Kultz D."/>
            <person name="Laforsch C."/>
            <person name="Lindquist E."/>
            <person name="Lopez J."/>
            <person name="Manak J.R."/>
            <person name="Muller J."/>
            <person name="Pangilinan J."/>
            <person name="Patwardhan R.P."/>
            <person name="Pitluck S."/>
            <person name="Pritham E.J."/>
            <person name="Rechtsteiner A."/>
            <person name="Rho M."/>
            <person name="Rogozin I.B."/>
            <person name="Sakarya O."/>
            <person name="Salamov A."/>
            <person name="Schaack S."/>
            <person name="Shapiro H."/>
            <person name="Shiga Y."/>
            <person name="Skalitzky C."/>
            <person name="Smith Z."/>
            <person name="Souvorov A."/>
            <person name="Sung W."/>
            <person name="Tang Z."/>
            <person name="Tsuchiya D."/>
            <person name="Tu H."/>
            <person name="Vos H."/>
            <person name="Wang M."/>
            <person name="Wolf Y.I."/>
            <person name="Yamagata H."/>
            <person name="Yamada T."/>
            <person name="Ye Y."/>
            <person name="Shaw J.R."/>
            <person name="Andrews J."/>
            <person name="Crease T.J."/>
            <person name="Tang H."/>
            <person name="Lucas S.M."/>
            <person name="Robertson H.M."/>
            <person name="Bork P."/>
            <person name="Koonin E.V."/>
            <person name="Zdobnov E.M."/>
            <person name="Grigoriev I.V."/>
            <person name="Lynch M."/>
            <person name="Boore J.L."/>
        </authorList>
    </citation>
    <scope>NUCLEOTIDE SEQUENCE [LARGE SCALE GENOMIC DNA]</scope>
</reference>
<gene>
    <name evidence="1" type="ORF">DAPPUDRAFT_326562</name>
</gene>
<organism evidence="1 2">
    <name type="scientific">Daphnia pulex</name>
    <name type="common">Water flea</name>
    <dbReference type="NCBI Taxonomy" id="6669"/>
    <lineage>
        <taxon>Eukaryota</taxon>
        <taxon>Metazoa</taxon>
        <taxon>Ecdysozoa</taxon>
        <taxon>Arthropoda</taxon>
        <taxon>Crustacea</taxon>
        <taxon>Branchiopoda</taxon>
        <taxon>Diplostraca</taxon>
        <taxon>Cladocera</taxon>
        <taxon>Anomopoda</taxon>
        <taxon>Daphniidae</taxon>
        <taxon>Daphnia</taxon>
    </lineage>
</organism>
<sequence length="154" mass="17776">MEVATARVNLVKFIQLMKAEAEKIDWKAKLLSQEQQLQSISKDSTHFNAKLMELWKKFQDKALSSKELLGELAKLSRKQESRNKRVVLTFLKTGDGEAAIIEKYIKVPQINVEPSRTSRPILTKIVRVLYGVGFQMFPQCSHTGRRIFRVEDRV</sequence>
<accession>E9H844</accession>
<dbReference type="KEGG" id="dpx:DAPPUDRAFT_326562"/>
<evidence type="ECO:0000313" key="2">
    <source>
        <dbReference type="Proteomes" id="UP000000305"/>
    </source>
</evidence>